<dbReference type="PROSITE" id="PS51352">
    <property type="entry name" value="THIOREDOXIN_2"/>
    <property type="match status" value="1"/>
</dbReference>
<comment type="caution">
    <text evidence="1">The sequence shown here is derived from an EMBL/GenBank/DDBJ whole genome shotgun (WGS) entry which is preliminary data.</text>
</comment>
<dbReference type="PROSITE" id="PS51257">
    <property type="entry name" value="PROKAR_LIPOPROTEIN"/>
    <property type="match status" value="1"/>
</dbReference>
<reference evidence="1 2" key="1">
    <citation type="submission" date="2019-03" db="EMBL/GenBank/DDBJ databases">
        <title>Porphyromonas levii Isolated from the Uterus of Dairy Cows.</title>
        <authorList>
            <person name="Francis A.M."/>
        </authorList>
    </citation>
    <scope>NUCLEOTIDE SEQUENCE [LARGE SCALE GENOMIC DNA]</scope>
    <source>
        <strain evidence="1 2">AF5678</strain>
    </source>
</reference>
<dbReference type="RefSeq" id="WP_134849043.1">
    <property type="nucleotide sequence ID" value="NZ_CP197400.1"/>
</dbReference>
<sequence>MNFNTLKVSSLTLLIALLLGACGGSKSEDKKSSAQAPEMPTPPAIMTDPTERAGYMLGGLFEDVEEITPDMFANDRAREEWLSDLYAIGNNADEEVQRRTMDTFFNLATPAMDSIALEIGANYLGHPNSPIFNEERYLLVMEEANKQGLLDTADQVRLEDRKALFNRNKVGFPAEDFTYQTADGSKHTLYNSFKGYELLLMFYNPDCGTCQKFMEYIGTSNIIKSAVKKGLKVLCIYAQDDVEEWLSKLSIVPDFATAGYNADGVIWNESLYDLKALPTLYLLDKEKKVILKDTFPQDIENYLDNR</sequence>
<dbReference type="InterPro" id="IPR033395">
    <property type="entry name" value="DUF5106"/>
</dbReference>
<dbReference type="EMBL" id="SPNC01000152">
    <property type="protein sequence ID" value="TFH94263.1"/>
    <property type="molecule type" value="Genomic_DNA"/>
</dbReference>
<dbReference type="InterPro" id="IPR013740">
    <property type="entry name" value="Redoxin"/>
</dbReference>
<evidence type="ECO:0000313" key="1">
    <source>
        <dbReference type="EMBL" id="TFH94263.1"/>
    </source>
</evidence>
<gene>
    <name evidence="1" type="ORF">E4P47_08295</name>
</gene>
<dbReference type="Pfam" id="PF08534">
    <property type="entry name" value="Redoxin"/>
    <property type="match status" value="1"/>
</dbReference>
<evidence type="ECO:0000313" key="2">
    <source>
        <dbReference type="Proteomes" id="UP000297225"/>
    </source>
</evidence>
<dbReference type="SUPFAM" id="SSF52833">
    <property type="entry name" value="Thioredoxin-like"/>
    <property type="match status" value="1"/>
</dbReference>
<dbReference type="AlphaFoldDB" id="A0A4Y8WMI1"/>
<name>A0A4Y8WMI1_9PORP</name>
<dbReference type="OrthoDB" id="9805634at2"/>
<protein>
    <submittedName>
        <fullName evidence="1">DUF5106 domain-containing protein</fullName>
    </submittedName>
</protein>
<dbReference type="Gene3D" id="3.40.30.10">
    <property type="entry name" value="Glutaredoxin"/>
    <property type="match status" value="1"/>
</dbReference>
<proteinExistence type="predicted"/>
<organism evidence="1 2">
    <name type="scientific">Porphyromonas levii</name>
    <dbReference type="NCBI Taxonomy" id="28114"/>
    <lineage>
        <taxon>Bacteria</taxon>
        <taxon>Pseudomonadati</taxon>
        <taxon>Bacteroidota</taxon>
        <taxon>Bacteroidia</taxon>
        <taxon>Bacteroidales</taxon>
        <taxon>Porphyromonadaceae</taxon>
        <taxon>Porphyromonas</taxon>
    </lineage>
</organism>
<dbReference type="Proteomes" id="UP000297225">
    <property type="component" value="Unassembled WGS sequence"/>
</dbReference>
<dbReference type="InterPro" id="IPR013766">
    <property type="entry name" value="Thioredoxin_domain"/>
</dbReference>
<dbReference type="STRING" id="1122973.GCA_000379925_00437"/>
<dbReference type="GO" id="GO:0016491">
    <property type="term" value="F:oxidoreductase activity"/>
    <property type="evidence" value="ECO:0007669"/>
    <property type="project" value="InterPro"/>
</dbReference>
<accession>A0A4Y8WMI1</accession>
<keyword evidence="2" id="KW-1185">Reference proteome</keyword>
<dbReference type="Pfam" id="PF17127">
    <property type="entry name" value="DUF5106"/>
    <property type="match status" value="1"/>
</dbReference>
<dbReference type="InterPro" id="IPR036249">
    <property type="entry name" value="Thioredoxin-like_sf"/>
</dbReference>